<dbReference type="GO" id="GO:0005525">
    <property type="term" value="F:GTP binding"/>
    <property type="evidence" value="ECO:0007669"/>
    <property type="project" value="UniProtKB-KW"/>
</dbReference>
<evidence type="ECO:0000256" key="7">
    <source>
        <dbReference type="ARBA" id="ARBA00022481"/>
    </source>
</evidence>
<evidence type="ECO:0000256" key="10">
    <source>
        <dbReference type="ARBA" id="ARBA00022801"/>
    </source>
</evidence>
<evidence type="ECO:0000256" key="11">
    <source>
        <dbReference type="ARBA" id="ARBA00022842"/>
    </source>
</evidence>
<dbReference type="InterPro" id="IPR041826">
    <property type="entry name" value="Rab15"/>
</dbReference>
<dbReference type="Gene3D" id="3.40.50.300">
    <property type="entry name" value="P-loop containing nucleotide triphosphate hydrolases"/>
    <property type="match status" value="1"/>
</dbReference>
<evidence type="ECO:0000256" key="13">
    <source>
        <dbReference type="ARBA" id="ARBA00023134"/>
    </source>
</evidence>
<dbReference type="PROSITE" id="PS51421">
    <property type="entry name" value="RAS"/>
    <property type="match status" value="1"/>
</dbReference>
<dbReference type="InterPro" id="IPR005225">
    <property type="entry name" value="Small_GTP-bd"/>
</dbReference>
<keyword evidence="21" id="KW-1185">Reference proteome</keyword>
<evidence type="ECO:0000256" key="1">
    <source>
        <dbReference type="ARBA" id="ARBA00001946"/>
    </source>
</evidence>
<comment type="function">
    <text evidence="18">The small GTPases Rab are key regulators of intracellular membrane trafficking, from the formation of transport vesicles to their fusion with membranes. Rabs cycle between an inactive GDP-bound form and an active GTP-bound form that is able to recruit to membranes different sets of downstream effectors directly responsible for vesicle formation, movement, tethering and fusion. RAB15 may act in concert with RAB3A in regulating aspects of synaptic vesicle membrane flow within the nerve terminal.</text>
</comment>
<evidence type="ECO:0000256" key="5">
    <source>
        <dbReference type="ARBA" id="ARBA00022448"/>
    </source>
</evidence>
<keyword evidence="11" id="KW-0460">Magnesium</keyword>
<evidence type="ECO:0000256" key="20">
    <source>
        <dbReference type="ARBA" id="ARBA00067815"/>
    </source>
</evidence>
<dbReference type="KEGG" id="ipu:108257594"/>
<comment type="cofactor">
    <cofactor evidence="1">
        <name>Mg(2+)</name>
        <dbReference type="ChEBI" id="CHEBI:18420"/>
    </cofactor>
</comment>
<keyword evidence="5" id="KW-0813">Transport</keyword>
<dbReference type="PANTHER" id="PTHR47980">
    <property type="entry name" value="LD44762P"/>
    <property type="match status" value="1"/>
</dbReference>
<comment type="similarity">
    <text evidence="3">Belongs to the small GTPase superfamily. Rab family.</text>
</comment>
<keyword evidence="15" id="KW-0449">Lipoprotein</keyword>
<evidence type="ECO:0000256" key="17">
    <source>
        <dbReference type="ARBA" id="ARBA00047660"/>
    </source>
</evidence>
<keyword evidence="6" id="KW-1003">Cell membrane</keyword>
<dbReference type="OMA" id="SSKNCWC"/>
<dbReference type="GO" id="GO:0046872">
    <property type="term" value="F:metal ion binding"/>
    <property type="evidence" value="ECO:0007669"/>
    <property type="project" value="UniProtKB-KW"/>
</dbReference>
<protein>
    <recommendedName>
        <fullName evidence="20">Ras-related protein Rab-15</fullName>
        <ecNumber evidence="4">3.6.5.2</ecNumber>
    </recommendedName>
</protein>
<keyword evidence="13" id="KW-0342">GTP-binding</keyword>
<keyword evidence="10" id="KW-0378">Hydrolase</keyword>
<keyword evidence="8" id="KW-0479">Metal-binding</keyword>
<evidence type="ECO:0000256" key="9">
    <source>
        <dbReference type="ARBA" id="ARBA00022741"/>
    </source>
</evidence>
<keyword evidence="16" id="KW-0636">Prenylation</keyword>
<accession>A0A2D0Q0S3</accession>
<evidence type="ECO:0000256" key="8">
    <source>
        <dbReference type="ARBA" id="ARBA00022723"/>
    </source>
</evidence>
<evidence type="ECO:0000256" key="4">
    <source>
        <dbReference type="ARBA" id="ARBA00011984"/>
    </source>
</evidence>
<comment type="subunit">
    <text evidence="19">The GTP bound form of RAB15 interacts with REP15. Interacts (GTP-bound form) with MICAL1, MICAL3, MICALCL, EHBP1 and EHBP1L1.</text>
</comment>
<evidence type="ECO:0000313" key="22">
    <source>
        <dbReference type="RefSeq" id="XP_017310981.1"/>
    </source>
</evidence>
<evidence type="ECO:0000256" key="12">
    <source>
        <dbReference type="ARBA" id="ARBA00022927"/>
    </source>
</evidence>
<reference evidence="21" key="1">
    <citation type="journal article" date="2016" name="Nat. Commun.">
        <title>The channel catfish genome sequence provides insights into the evolution of scale formation in teleosts.</title>
        <authorList>
            <person name="Liu Z."/>
            <person name="Liu S."/>
            <person name="Yao J."/>
            <person name="Bao L."/>
            <person name="Zhang J."/>
            <person name="Li Y."/>
            <person name="Jiang C."/>
            <person name="Sun L."/>
            <person name="Wang R."/>
            <person name="Zhang Y."/>
            <person name="Zhou T."/>
            <person name="Zeng Q."/>
            <person name="Fu Q."/>
            <person name="Gao S."/>
            <person name="Li N."/>
            <person name="Koren S."/>
            <person name="Jiang Y."/>
            <person name="Zimin A."/>
            <person name="Xu P."/>
            <person name="Phillippy A.M."/>
            <person name="Geng X."/>
            <person name="Song L."/>
            <person name="Sun F."/>
            <person name="Li C."/>
            <person name="Wang X."/>
            <person name="Chen A."/>
            <person name="Jin Y."/>
            <person name="Yuan Z."/>
            <person name="Yang Y."/>
            <person name="Tan S."/>
            <person name="Peatman E."/>
            <person name="Lu J."/>
            <person name="Qin Z."/>
            <person name="Dunham R."/>
            <person name="Li Z."/>
            <person name="Sonstegard T."/>
            <person name="Feng J."/>
            <person name="Danzmann R.G."/>
            <person name="Schroeder S."/>
            <person name="Scheffler B."/>
            <person name="Duke M.V."/>
            <person name="Ballard L."/>
            <person name="Kucuktas H."/>
            <person name="Kaltenboeck L."/>
            <person name="Liu H."/>
            <person name="Armbruster J."/>
            <person name="Xie Y."/>
            <person name="Kirby M.L."/>
            <person name="Tian Y."/>
            <person name="Flanagan M.E."/>
            <person name="Mu W."/>
            <person name="Waldbieser G.C."/>
        </authorList>
    </citation>
    <scope>NUCLEOTIDE SEQUENCE [LARGE SCALE GENOMIC DNA]</scope>
    <source>
        <strain evidence="21">SDA103</strain>
    </source>
</reference>
<gene>
    <name evidence="22" type="primary">rab15</name>
</gene>
<evidence type="ECO:0000256" key="19">
    <source>
        <dbReference type="ARBA" id="ARBA00062315"/>
    </source>
</evidence>
<dbReference type="NCBIfam" id="TIGR00231">
    <property type="entry name" value="small_GTP"/>
    <property type="match status" value="1"/>
</dbReference>
<dbReference type="RefSeq" id="XP_017310981.1">
    <property type="nucleotide sequence ID" value="XM_017455492.3"/>
</dbReference>
<comment type="catalytic activity">
    <reaction evidence="17">
        <text>GTP + H2O = GDP + phosphate + H(+)</text>
        <dbReference type="Rhea" id="RHEA:19669"/>
        <dbReference type="ChEBI" id="CHEBI:15377"/>
        <dbReference type="ChEBI" id="CHEBI:15378"/>
        <dbReference type="ChEBI" id="CHEBI:37565"/>
        <dbReference type="ChEBI" id="CHEBI:43474"/>
        <dbReference type="ChEBI" id="CHEBI:58189"/>
        <dbReference type="EC" id="3.6.5.2"/>
    </reaction>
    <physiologicalReaction direction="left-to-right" evidence="17">
        <dbReference type="Rhea" id="RHEA:19670"/>
    </physiologicalReaction>
</comment>
<dbReference type="SMART" id="SM00174">
    <property type="entry name" value="RHO"/>
    <property type="match status" value="1"/>
</dbReference>
<dbReference type="OrthoDB" id="9989112at2759"/>
<dbReference type="CTD" id="376267"/>
<dbReference type="InterPro" id="IPR027417">
    <property type="entry name" value="P-loop_NTPase"/>
</dbReference>
<dbReference type="PRINTS" id="PR00449">
    <property type="entry name" value="RASTRNSFRMNG"/>
</dbReference>
<dbReference type="GO" id="GO:0032482">
    <property type="term" value="P:Rab protein signal transduction"/>
    <property type="evidence" value="ECO:0007669"/>
    <property type="project" value="InterPro"/>
</dbReference>
<dbReference type="SMART" id="SM00175">
    <property type="entry name" value="RAB"/>
    <property type="match status" value="1"/>
</dbReference>
<name>A0A2D0Q0S3_ICTPU</name>
<dbReference type="CDD" id="cd04117">
    <property type="entry name" value="Rab15"/>
    <property type="match status" value="1"/>
</dbReference>
<comment type="subcellular location">
    <subcellularLocation>
        <location evidence="2">Cell membrane</location>
        <topology evidence="2">Lipid-anchor</topology>
        <orientation evidence="2">Cytoplasmic side</orientation>
    </subcellularLocation>
</comment>
<keyword evidence="7" id="KW-0488">Methylation</keyword>
<proteinExistence type="inferred from homology"/>
<dbReference type="SUPFAM" id="SSF52540">
    <property type="entry name" value="P-loop containing nucleoside triphosphate hydrolases"/>
    <property type="match status" value="1"/>
</dbReference>
<dbReference type="EC" id="3.6.5.2" evidence="4"/>
<dbReference type="GO" id="GO:0003925">
    <property type="term" value="F:G protein activity"/>
    <property type="evidence" value="ECO:0007669"/>
    <property type="project" value="UniProtKB-EC"/>
</dbReference>
<keyword evidence="14" id="KW-0472">Membrane</keyword>
<dbReference type="FunFam" id="3.40.50.300:FF:000990">
    <property type="entry name" value="ras-related protein Rab-15 isoform X1"/>
    <property type="match status" value="1"/>
</dbReference>
<evidence type="ECO:0000256" key="14">
    <source>
        <dbReference type="ARBA" id="ARBA00023136"/>
    </source>
</evidence>
<keyword evidence="9" id="KW-0547">Nucleotide-binding</keyword>
<dbReference type="PROSITE" id="PS51420">
    <property type="entry name" value="RHO"/>
    <property type="match status" value="1"/>
</dbReference>
<evidence type="ECO:0000256" key="15">
    <source>
        <dbReference type="ARBA" id="ARBA00023288"/>
    </source>
</evidence>
<dbReference type="STRING" id="7998.ENSIPUP00000028415"/>
<sequence>MAKQYDVLFRLLLLGDSGVGKTCLLCRFTDNAFHPAHISTIGVDFKMKTLEIDGIKVRIQIWDTAGQERYQTITKQYYRRAQGIFLVYDITSERSFQHIMKWASDVDEYAPDKVQKVLIGNKSDEEHKRQVATEQGNKLAKAYGMDFYETSAFTNHNITESFTRLAELVLQANKKDLDLLRVSITDQLDLAALEEEAGVCDGSSNAQKSCWC</sequence>
<keyword evidence="12" id="KW-0653">Protein transport</keyword>
<dbReference type="PROSITE" id="PS51419">
    <property type="entry name" value="RAB"/>
    <property type="match status" value="1"/>
</dbReference>
<dbReference type="InterPro" id="IPR050305">
    <property type="entry name" value="Small_GTPase_Rab"/>
</dbReference>
<dbReference type="AlphaFoldDB" id="A0A2D0Q0S3"/>
<evidence type="ECO:0000256" key="3">
    <source>
        <dbReference type="ARBA" id="ARBA00006270"/>
    </source>
</evidence>
<dbReference type="Proteomes" id="UP000221080">
    <property type="component" value="Chromosome 25"/>
</dbReference>
<dbReference type="Pfam" id="PF00071">
    <property type="entry name" value="Ras"/>
    <property type="match status" value="1"/>
</dbReference>
<reference evidence="22" key="2">
    <citation type="submission" date="2025-08" db="UniProtKB">
        <authorList>
            <consortium name="RefSeq"/>
        </authorList>
    </citation>
    <scope>IDENTIFICATION</scope>
    <source>
        <tissue evidence="22">Blood</tissue>
    </source>
</reference>
<dbReference type="InterPro" id="IPR001806">
    <property type="entry name" value="Small_GTPase"/>
</dbReference>
<evidence type="ECO:0000313" key="21">
    <source>
        <dbReference type="Proteomes" id="UP000221080"/>
    </source>
</evidence>
<evidence type="ECO:0000256" key="2">
    <source>
        <dbReference type="ARBA" id="ARBA00004342"/>
    </source>
</evidence>
<evidence type="ECO:0000256" key="18">
    <source>
        <dbReference type="ARBA" id="ARBA00058428"/>
    </source>
</evidence>
<dbReference type="GO" id="GO:0015031">
    <property type="term" value="P:protein transport"/>
    <property type="evidence" value="ECO:0007669"/>
    <property type="project" value="UniProtKB-KW"/>
</dbReference>
<organism evidence="21 22">
    <name type="scientific">Ictalurus punctatus</name>
    <name type="common">Channel catfish</name>
    <name type="synonym">Silurus punctatus</name>
    <dbReference type="NCBI Taxonomy" id="7998"/>
    <lineage>
        <taxon>Eukaryota</taxon>
        <taxon>Metazoa</taxon>
        <taxon>Chordata</taxon>
        <taxon>Craniata</taxon>
        <taxon>Vertebrata</taxon>
        <taxon>Euteleostomi</taxon>
        <taxon>Actinopterygii</taxon>
        <taxon>Neopterygii</taxon>
        <taxon>Teleostei</taxon>
        <taxon>Ostariophysi</taxon>
        <taxon>Siluriformes</taxon>
        <taxon>Ictaluridae</taxon>
        <taxon>Ictalurus</taxon>
    </lineage>
</organism>
<dbReference type="SMART" id="SM00173">
    <property type="entry name" value="RAS"/>
    <property type="match status" value="1"/>
</dbReference>
<dbReference type="SMART" id="SM00176">
    <property type="entry name" value="RAN"/>
    <property type="match status" value="1"/>
</dbReference>
<evidence type="ECO:0000256" key="16">
    <source>
        <dbReference type="ARBA" id="ARBA00023289"/>
    </source>
</evidence>
<evidence type="ECO:0000256" key="6">
    <source>
        <dbReference type="ARBA" id="ARBA00022475"/>
    </source>
</evidence>
<dbReference type="GO" id="GO:0005886">
    <property type="term" value="C:plasma membrane"/>
    <property type="evidence" value="ECO:0007669"/>
    <property type="project" value="UniProtKB-SubCell"/>
</dbReference>
<dbReference type="GeneID" id="108257594"/>